<feature type="coiled-coil region" evidence="6">
    <location>
        <begin position="299"/>
        <end position="429"/>
    </location>
</feature>
<dbReference type="RefSeq" id="WP_213495032.1">
    <property type="nucleotide sequence ID" value="NZ_CP074694.1"/>
</dbReference>
<evidence type="ECO:0000256" key="1">
    <source>
        <dbReference type="ARBA" id="ARBA00022679"/>
    </source>
</evidence>
<evidence type="ECO:0000256" key="5">
    <source>
        <dbReference type="ARBA" id="ARBA00023137"/>
    </source>
</evidence>
<dbReference type="GO" id="GO:0004715">
    <property type="term" value="F:non-membrane spanning protein tyrosine kinase activity"/>
    <property type="evidence" value="ECO:0007669"/>
    <property type="project" value="UniProtKB-EC"/>
</dbReference>
<keyword evidence="4" id="KW-0067">ATP-binding</keyword>
<accession>A0A8E6EXD7</accession>
<dbReference type="Pfam" id="PF13614">
    <property type="entry name" value="AAA_31"/>
    <property type="match status" value="1"/>
</dbReference>
<keyword evidence="7" id="KW-0812">Transmembrane</keyword>
<feature type="domain" description="AAA" evidence="8">
    <location>
        <begin position="560"/>
        <end position="697"/>
    </location>
</feature>
<dbReference type="AlphaFoldDB" id="A0A8E6EXD7"/>
<evidence type="ECO:0000313" key="9">
    <source>
        <dbReference type="EMBL" id="QVL31151.1"/>
    </source>
</evidence>
<dbReference type="PANTHER" id="PTHR32309:SF31">
    <property type="entry name" value="CAPSULAR EXOPOLYSACCHARIDE FAMILY"/>
    <property type="match status" value="1"/>
</dbReference>
<dbReference type="InterPro" id="IPR050445">
    <property type="entry name" value="Bact_polysacc_biosynth/exp"/>
</dbReference>
<dbReference type="SUPFAM" id="SSF52540">
    <property type="entry name" value="P-loop containing nucleoside triphosphate hydrolases"/>
    <property type="match status" value="1"/>
</dbReference>
<keyword evidence="2" id="KW-0547">Nucleotide-binding</keyword>
<protein>
    <submittedName>
        <fullName evidence="9">Polysaccharide biosynthesis tyrosine autokinase</fullName>
        <ecNumber evidence="9">2.7.10.2</ecNumber>
    </submittedName>
</protein>
<evidence type="ECO:0000313" key="10">
    <source>
        <dbReference type="Proteomes" id="UP000676194"/>
    </source>
</evidence>
<keyword evidence="6" id="KW-0175">Coiled coil</keyword>
<organism evidence="9 10">
    <name type="scientific">Telmatocola sphagniphila</name>
    <dbReference type="NCBI Taxonomy" id="1123043"/>
    <lineage>
        <taxon>Bacteria</taxon>
        <taxon>Pseudomonadati</taxon>
        <taxon>Planctomycetota</taxon>
        <taxon>Planctomycetia</taxon>
        <taxon>Gemmatales</taxon>
        <taxon>Gemmataceae</taxon>
    </lineage>
</organism>
<dbReference type="Proteomes" id="UP000676194">
    <property type="component" value="Chromosome"/>
</dbReference>
<evidence type="ECO:0000256" key="4">
    <source>
        <dbReference type="ARBA" id="ARBA00022840"/>
    </source>
</evidence>
<dbReference type="EMBL" id="CP074694">
    <property type="protein sequence ID" value="QVL31151.1"/>
    <property type="molecule type" value="Genomic_DNA"/>
</dbReference>
<dbReference type="EC" id="2.7.10.2" evidence="9"/>
<dbReference type="KEGG" id="tsph:KIH39_20220"/>
<proteinExistence type="predicted"/>
<feature type="transmembrane region" description="Helical" evidence="7">
    <location>
        <begin position="57"/>
        <end position="76"/>
    </location>
</feature>
<evidence type="ECO:0000256" key="2">
    <source>
        <dbReference type="ARBA" id="ARBA00022741"/>
    </source>
</evidence>
<evidence type="ECO:0000259" key="8">
    <source>
        <dbReference type="Pfam" id="PF13614"/>
    </source>
</evidence>
<dbReference type="InterPro" id="IPR005702">
    <property type="entry name" value="Wzc-like_C"/>
</dbReference>
<dbReference type="CDD" id="cd05387">
    <property type="entry name" value="BY-kinase"/>
    <property type="match status" value="1"/>
</dbReference>
<sequence length="737" mass="82603">MTDPLPKSPETAAPARVEKGWRDLPESIAKPAMHVVPPRPLNAVTLLRSLRSNWKKASFYGLIVGALLAAVVWVFLPPTRPSAYTKLRLIPSDQSETIRAPESQIDQRTHKELILSRLVLKKALEMPGIAELETIQERGSIDNAIKLLKREIVVDFPSGPEIIRIRLEGDRDREIGKLVTAVENSYMSEVTGRASAARQERYQEIHAQVTESEKRLKKIRDALENQLKDNSGTKATVEAQQMQFQSEYLSLMSELNNLEREESKTKSSLELLQNRLNSEDRFRIPEATINNFLTTDDEFIELTRKNRELNKMLEDYRKRYEPGSPTIVKIESDLTENQKKLDECRKQARKNLEEQAKDKFDKEARDSIASKQAELKVLANDIATLKLRRDSLKSKVSGRVLLDGKDIDLEQAQEEYASLKRKEAQAKLEITAKQGIEELEPATVEIPNDRERRVKISALGAIFGFGATLLLFAFLEFRARRLGGIDEIVLDVGMRLIGSLPKCPSKALLEHGLPEKPTASDLRWHTLLTESIDSARTILLHTARASQLKVVLITSAVASEGKSTVARALAQSLARSGRKTLLVDGDLRKPTLHEFFKMPVSPGVCEALRGEVNAEQALIDTPIANLTIMTAGRAERLSIQQLAMDGFGHIINELRDHFDFILIDSSPILPVADTLLMARHADSVLFSMFVNHTQLEKVNSAQHRLAQLDVLIAGAIVNGTREELYGYGNSQYVSMAK</sequence>
<feature type="coiled-coil region" evidence="6">
    <location>
        <begin position="202"/>
        <end position="275"/>
    </location>
</feature>
<keyword evidence="3" id="KW-0418">Kinase</keyword>
<keyword evidence="10" id="KW-1185">Reference proteome</keyword>
<dbReference type="NCBIfam" id="TIGR01007">
    <property type="entry name" value="eps_fam"/>
    <property type="match status" value="1"/>
</dbReference>
<keyword evidence="7" id="KW-0472">Membrane</keyword>
<dbReference type="InterPro" id="IPR027417">
    <property type="entry name" value="P-loop_NTPase"/>
</dbReference>
<dbReference type="Gene3D" id="3.40.50.300">
    <property type="entry name" value="P-loop containing nucleotide triphosphate hydrolases"/>
    <property type="match status" value="1"/>
</dbReference>
<keyword evidence="5" id="KW-0829">Tyrosine-protein kinase</keyword>
<feature type="transmembrane region" description="Helical" evidence="7">
    <location>
        <begin position="456"/>
        <end position="475"/>
    </location>
</feature>
<keyword evidence="1 9" id="KW-0808">Transferase</keyword>
<gene>
    <name evidence="9" type="ORF">KIH39_20220</name>
</gene>
<dbReference type="GO" id="GO:0005524">
    <property type="term" value="F:ATP binding"/>
    <property type="evidence" value="ECO:0007669"/>
    <property type="project" value="UniProtKB-KW"/>
</dbReference>
<evidence type="ECO:0000256" key="6">
    <source>
        <dbReference type="SAM" id="Coils"/>
    </source>
</evidence>
<name>A0A8E6EXD7_9BACT</name>
<dbReference type="InterPro" id="IPR025669">
    <property type="entry name" value="AAA_dom"/>
</dbReference>
<reference evidence="9" key="1">
    <citation type="submission" date="2021-05" db="EMBL/GenBank/DDBJ databases">
        <title>Complete genome sequence of the cellulolytic planctomycete Telmatocola sphagniphila SP2T and characterization of the first cellulase from planctomycetes.</title>
        <authorList>
            <person name="Rakitin A.L."/>
            <person name="Beletsky A.V."/>
            <person name="Naumoff D.G."/>
            <person name="Kulichevskaya I.S."/>
            <person name="Mardanov A.V."/>
            <person name="Ravin N.V."/>
            <person name="Dedysh S.N."/>
        </authorList>
    </citation>
    <scope>NUCLEOTIDE SEQUENCE</scope>
    <source>
        <strain evidence="9">SP2T</strain>
    </source>
</reference>
<dbReference type="PANTHER" id="PTHR32309">
    <property type="entry name" value="TYROSINE-PROTEIN KINASE"/>
    <property type="match status" value="1"/>
</dbReference>
<evidence type="ECO:0000256" key="3">
    <source>
        <dbReference type="ARBA" id="ARBA00022777"/>
    </source>
</evidence>
<keyword evidence="7" id="KW-1133">Transmembrane helix</keyword>
<evidence type="ECO:0000256" key="7">
    <source>
        <dbReference type="SAM" id="Phobius"/>
    </source>
</evidence>